<protein>
    <submittedName>
        <fullName evidence="3">Methyltransferase type 12</fullName>
    </submittedName>
</protein>
<dbReference type="SMART" id="SM00028">
    <property type="entry name" value="TPR"/>
    <property type="match status" value="2"/>
</dbReference>
<dbReference type="InterPro" id="IPR013216">
    <property type="entry name" value="Methyltransf_11"/>
</dbReference>
<feature type="repeat" description="TPR" evidence="1">
    <location>
        <begin position="49"/>
        <end position="82"/>
    </location>
</feature>
<dbReference type="PANTHER" id="PTHR43861:SF1">
    <property type="entry name" value="TRANS-ACONITATE 2-METHYLTRANSFERASE"/>
    <property type="match status" value="1"/>
</dbReference>
<organism evidence="3 4">
    <name type="scientific">Beijerinckia indica subsp. indica (strain ATCC 9039 / DSM 1715 / NCIMB 8712)</name>
    <dbReference type="NCBI Taxonomy" id="395963"/>
    <lineage>
        <taxon>Bacteria</taxon>
        <taxon>Pseudomonadati</taxon>
        <taxon>Pseudomonadota</taxon>
        <taxon>Alphaproteobacteria</taxon>
        <taxon>Hyphomicrobiales</taxon>
        <taxon>Beijerinckiaceae</taxon>
        <taxon>Beijerinckia</taxon>
    </lineage>
</organism>
<dbReference type="GO" id="GO:0032259">
    <property type="term" value="P:methylation"/>
    <property type="evidence" value="ECO:0007669"/>
    <property type="project" value="UniProtKB-KW"/>
</dbReference>
<dbReference type="PANTHER" id="PTHR43861">
    <property type="entry name" value="TRANS-ACONITATE 2-METHYLTRANSFERASE-RELATED"/>
    <property type="match status" value="1"/>
</dbReference>
<dbReference type="SUPFAM" id="SSF48452">
    <property type="entry name" value="TPR-like"/>
    <property type="match status" value="1"/>
</dbReference>
<reference evidence="3 4" key="2">
    <citation type="journal article" date="2010" name="J. Bacteriol.">
        <title>Complete genome sequence of Beijerinckia indica subsp. indica.</title>
        <authorList>
            <person name="Tamas I."/>
            <person name="Dedysh S.N."/>
            <person name="Liesack W."/>
            <person name="Stott M.B."/>
            <person name="Alam M."/>
            <person name="Murrell J.C."/>
            <person name="Dunfield P.F."/>
        </authorList>
    </citation>
    <scope>NUCLEOTIDE SEQUENCE [LARGE SCALE GENOMIC DNA]</scope>
    <source>
        <strain evidence="4">ATCC 9039 / DSM 1715 / NCIMB 8712</strain>
    </source>
</reference>
<keyword evidence="3" id="KW-0808">Transferase</keyword>
<dbReference type="Gene3D" id="3.40.50.150">
    <property type="entry name" value="Vaccinia Virus protein VP39"/>
    <property type="match status" value="1"/>
</dbReference>
<evidence type="ECO:0000313" key="3">
    <source>
        <dbReference type="EMBL" id="ACB94718.1"/>
    </source>
</evidence>
<dbReference type="AlphaFoldDB" id="B2IIM5"/>
<dbReference type="KEGG" id="bid:Bind_1075"/>
<dbReference type="eggNOG" id="COG4976">
    <property type="taxonomic scope" value="Bacteria"/>
</dbReference>
<sequence>MALLKALRSSGDYLADRRFAYAQAAAAEGDDQAAEDLVLQTLELVPDFAPAWFTLGELREKQGLRDQAIEAFERARACDETDELGAVLHLGRLGAIVPQTASPRFVESLFDHYADDFEAHLTQKLHYRGPSLLAEAYMRLQAGVAETMIDLGCGTGLAGEAFRPMARHLTGVDLSPRMIEAAKARGLYDRLAVAAVEDFLMSEPESSVDLIIAADVFVYMGDLSSVLAGSRRVLKPDGLLGFTVQVTQTKPYKVGHDLRFAHAEAYLRAALAEARLHLTLCEDVSTRQEAGTPVPGLLIIARA</sequence>
<dbReference type="Proteomes" id="UP000001695">
    <property type="component" value="Chromosome"/>
</dbReference>
<dbReference type="InterPro" id="IPR011990">
    <property type="entry name" value="TPR-like_helical_dom_sf"/>
</dbReference>
<dbReference type="EMBL" id="CP001016">
    <property type="protein sequence ID" value="ACB94718.1"/>
    <property type="molecule type" value="Genomic_DNA"/>
</dbReference>
<feature type="domain" description="Methyltransferase type 11" evidence="2">
    <location>
        <begin position="150"/>
        <end position="240"/>
    </location>
</feature>
<dbReference type="HOGENOM" id="CLU_034833_0_0_5"/>
<dbReference type="OrthoDB" id="465636at2"/>
<dbReference type="GO" id="GO:0008757">
    <property type="term" value="F:S-adenosylmethionine-dependent methyltransferase activity"/>
    <property type="evidence" value="ECO:0007669"/>
    <property type="project" value="InterPro"/>
</dbReference>
<dbReference type="CDD" id="cd02440">
    <property type="entry name" value="AdoMet_MTases"/>
    <property type="match status" value="1"/>
</dbReference>
<keyword evidence="1" id="KW-0802">TPR repeat</keyword>
<evidence type="ECO:0000313" key="4">
    <source>
        <dbReference type="Proteomes" id="UP000001695"/>
    </source>
</evidence>
<dbReference type="RefSeq" id="WP_012384075.1">
    <property type="nucleotide sequence ID" value="NC_010581.1"/>
</dbReference>
<dbReference type="PROSITE" id="PS50005">
    <property type="entry name" value="TPR"/>
    <property type="match status" value="1"/>
</dbReference>
<reference evidence="4" key="1">
    <citation type="submission" date="2008-03" db="EMBL/GenBank/DDBJ databases">
        <title>Complete sequence of chromosome of Beijerinckia indica subsp. indica ATCC 9039.</title>
        <authorList>
            <consortium name="US DOE Joint Genome Institute"/>
            <person name="Copeland A."/>
            <person name="Lucas S."/>
            <person name="Lapidus A."/>
            <person name="Glavina del Rio T."/>
            <person name="Dalin E."/>
            <person name="Tice H."/>
            <person name="Bruce D."/>
            <person name="Goodwin L."/>
            <person name="Pitluck S."/>
            <person name="LaButti K."/>
            <person name="Schmutz J."/>
            <person name="Larimer F."/>
            <person name="Land M."/>
            <person name="Hauser L."/>
            <person name="Kyrpides N."/>
            <person name="Mikhailova N."/>
            <person name="Dunfield P.F."/>
            <person name="Dedysh S.N."/>
            <person name="Liesack W."/>
            <person name="Saw J.H."/>
            <person name="Alam M."/>
            <person name="Chen Y."/>
            <person name="Murrell J.C."/>
            <person name="Richardson P."/>
        </authorList>
    </citation>
    <scope>NUCLEOTIDE SEQUENCE [LARGE SCALE GENOMIC DNA]</scope>
    <source>
        <strain evidence="4">ATCC 9039 / DSM 1715 / NCIMB 8712</strain>
    </source>
</reference>
<evidence type="ECO:0000259" key="2">
    <source>
        <dbReference type="Pfam" id="PF08241"/>
    </source>
</evidence>
<gene>
    <name evidence="3" type="ordered locus">Bind_1075</name>
</gene>
<dbReference type="Pfam" id="PF08241">
    <property type="entry name" value="Methyltransf_11"/>
    <property type="match status" value="1"/>
</dbReference>
<evidence type="ECO:0000256" key="1">
    <source>
        <dbReference type="PROSITE-ProRule" id="PRU00339"/>
    </source>
</evidence>
<proteinExistence type="predicted"/>
<accession>B2IIM5</accession>
<keyword evidence="4" id="KW-1185">Reference proteome</keyword>
<name>B2IIM5_BEII9</name>
<keyword evidence="3" id="KW-0489">Methyltransferase</keyword>
<dbReference type="Gene3D" id="1.25.40.10">
    <property type="entry name" value="Tetratricopeptide repeat domain"/>
    <property type="match status" value="1"/>
</dbReference>
<dbReference type="SUPFAM" id="SSF53335">
    <property type="entry name" value="S-adenosyl-L-methionine-dependent methyltransferases"/>
    <property type="match status" value="1"/>
</dbReference>
<dbReference type="InterPro" id="IPR029063">
    <property type="entry name" value="SAM-dependent_MTases_sf"/>
</dbReference>
<dbReference type="InterPro" id="IPR019734">
    <property type="entry name" value="TPR_rpt"/>
</dbReference>